<accession>A0ABQ1UUV7</accession>
<organism evidence="2 3">
    <name type="scientific">Hymenobacter cavernae</name>
    <dbReference type="NCBI Taxonomy" id="2044852"/>
    <lineage>
        <taxon>Bacteria</taxon>
        <taxon>Pseudomonadati</taxon>
        <taxon>Bacteroidota</taxon>
        <taxon>Cytophagia</taxon>
        <taxon>Cytophagales</taxon>
        <taxon>Hymenobacteraceae</taxon>
        <taxon>Hymenobacter</taxon>
    </lineage>
</organism>
<keyword evidence="3" id="KW-1185">Reference proteome</keyword>
<feature type="signal peptide" evidence="1">
    <location>
        <begin position="1"/>
        <end position="22"/>
    </location>
</feature>
<evidence type="ECO:0008006" key="4">
    <source>
        <dbReference type="Google" id="ProtNLM"/>
    </source>
</evidence>
<dbReference type="Proteomes" id="UP000632273">
    <property type="component" value="Unassembled WGS sequence"/>
</dbReference>
<name>A0ABQ1UUV7_9BACT</name>
<reference evidence="3" key="1">
    <citation type="journal article" date="2019" name="Int. J. Syst. Evol. Microbiol.">
        <title>The Global Catalogue of Microorganisms (GCM) 10K type strain sequencing project: providing services to taxonomists for standard genome sequencing and annotation.</title>
        <authorList>
            <consortium name="The Broad Institute Genomics Platform"/>
            <consortium name="The Broad Institute Genome Sequencing Center for Infectious Disease"/>
            <person name="Wu L."/>
            <person name="Ma J."/>
        </authorList>
    </citation>
    <scope>NUCLEOTIDE SEQUENCE [LARGE SCALE GENOMIC DNA]</scope>
    <source>
        <strain evidence="3">CGMCC 1.15197</strain>
    </source>
</reference>
<evidence type="ECO:0000313" key="3">
    <source>
        <dbReference type="Proteomes" id="UP000632273"/>
    </source>
</evidence>
<feature type="chain" id="PRO_5045119776" description="DUF4369 domain-containing protein" evidence="1">
    <location>
        <begin position="23"/>
        <end position="233"/>
    </location>
</feature>
<dbReference type="RefSeq" id="WP_188816001.1">
    <property type="nucleotide sequence ID" value="NZ_BMHT01000009.1"/>
</dbReference>
<dbReference type="EMBL" id="BMHT01000009">
    <property type="protein sequence ID" value="GGF25845.1"/>
    <property type="molecule type" value="Genomic_DNA"/>
</dbReference>
<keyword evidence="1" id="KW-0732">Signal</keyword>
<protein>
    <recommendedName>
        <fullName evidence="4">DUF4369 domain-containing protein</fullName>
    </recommendedName>
</protein>
<comment type="caution">
    <text evidence="2">The sequence shown here is derived from an EMBL/GenBank/DDBJ whole genome shotgun (WGS) entry which is preliminary data.</text>
</comment>
<evidence type="ECO:0000313" key="2">
    <source>
        <dbReference type="EMBL" id="GGF25845.1"/>
    </source>
</evidence>
<gene>
    <name evidence="2" type="ORF">GCM10011383_41760</name>
</gene>
<proteinExistence type="predicted"/>
<evidence type="ECO:0000256" key="1">
    <source>
        <dbReference type="SAM" id="SignalP"/>
    </source>
</evidence>
<sequence>MQTTLRVTVILLSVLLTGRAQAQMGWADASSVHFTEGSVMLASGAVVQGEISLDRAKNKIALRMTNDTIYTLPAEIVRGFAVRGEQNRQKGEEYVALTRIFRSYSFPWSMKKAPEFKVWAFFEQLSEGPVMLLRREEPVQYNYAVVNANRTMMRSSTDITTTFYLSKNQGTPVALHKTKRDLLAFFPKQAREIKAYAKENELSFKNARELAFLVNYANSLQSPPPPEAVPPGY</sequence>